<feature type="transmembrane region" description="Helical" evidence="1">
    <location>
        <begin position="6"/>
        <end position="24"/>
    </location>
</feature>
<comment type="caution">
    <text evidence="2">The sequence shown here is derived from an EMBL/GenBank/DDBJ whole genome shotgun (WGS) entry which is preliminary data.</text>
</comment>
<protein>
    <submittedName>
        <fullName evidence="2">Uncharacterized protein</fullName>
    </submittedName>
</protein>
<keyword evidence="1" id="KW-0472">Membrane</keyword>
<dbReference type="AlphaFoldDB" id="A0A7W9SQZ2"/>
<accession>A0A7W9SQZ2</accession>
<organism evidence="2 3">
    <name type="scientific">Armatimonas rosea</name>
    <dbReference type="NCBI Taxonomy" id="685828"/>
    <lineage>
        <taxon>Bacteria</taxon>
        <taxon>Bacillati</taxon>
        <taxon>Armatimonadota</taxon>
        <taxon>Armatimonadia</taxon>
        <taxon>Armatimonadales</taxon>
        <taxon>Armatimonadaceae</taxon>
        <taxon>Armatimonas</taxon>
    </lineage>
</organism>
<evidence type="ECO:0000313" key="2">
    <source>
        <dbReference type="EMBL" id="MBB6050603.1"/>
    </source>
</evidence>
<proteinExistence type="predicted"/>
<keyword evidence="1" id="KW-1133">Transmembrane helix</keyword>
<dbReference type="RefSeq" id="WP_184195876.1">
    <property type="nucleotide sequence ID" value="NZ_JACHGW010000002.1"/>
</dbReference>
<evidence type="ECO:0000256" key="1">
    <source>
        <dbReference type="SAM" id="Phobius"/>
    </source>
</evidence>
<sequence>MLKKVVLFIAAVSVILIVVAVVAFPPMHWKKVEGDSQKQTTRTYDRQWELLPLSEWGVVPMFVKGCGPNGGETVQYWRFGFFALSEAQGTWIVTAQEREWMKQRMEGKKR</sequence>
<dbReference type="EMBL" id="JACHGW010000002">
    <property type="protein sequence ID" value="MBB6050603.1"/>
    <property type="molecule type" value="Genomic_DNA"/>
</dbReference>
<dbReference type="Proteomes" id="UP000520814">
    <property type="component" value="Unassembled WGS sequence"/>
</dbReference>
<keyword evidence="3" id="KW-1185">Reference proteome</keyword>
<keyword evidence="1" id="KW-0812">Transmembrane</keyword>
<evidence type="ECO:0000313" key="3">
    <source>
        <dbReference type="Proteomes" id="UP000520814"/>
    </source>
</evidence>
<name>A0A7W9SQZ2_ARMRO</name>
<gene>
    <name evidence="2" type="ORF">HNQ39_002394</name>
</gene>
<reference evidence="2 3" key="1">
    <citation type="submission" date="2020-08" db="EMBL/GenBank/DDBJ databases">
        <title>Genomic Encyclopedia of Type Strains, Phase IV (KMG-IV): sequencing the most valuable type-strain genomes for metagenomic binning, comparative biology and taxonomic classification.</title>
        <authorList>
            <person name="Goeker M."/>
        </authorList>
    </citation>
    <scope>NUCLEOTIDE SEQUENCE [LARGE SCALE GENOMIC DNA]</scope>
    <source>
        <strain evidence="2 3">DSM 23562</strain>
    </source>
</reference>